<dbReference type="OrthoDB" id="8820893at2"/>
<evidence type="ECO:0008006" key="4">
    <source>
        <dbReference type="Google" id="ProtNLM"/>
    </source>
</evidence>
<dbReference type="RefSeq" id="WP_145892679.1">
    <property type="nucleotide sequence ID" value="NZ_VOBQ01000006.1"/>
</dbReference>
<sequence>MTAIALSLLATVLLMVWMGFFALGSLPLLVLNHDTPLDARFIRGLFNVYYLAATFTGFAASLAYVWAGMPGFAIGTGCIAALAFSLRRWFIIPRMDALRATMTATDRVGILRFRLLHIGGMLLNVVQLGTLAWSLTKLKL</sequence>
<organism evidence="2 3">
    <name type="scientific">Caenimonas sedimenti</name>
    <dbReference type="NCBI Taxonomy" id="2596921"/>
    <lineage>
        <taxon>Bacteria</taxon>
        <taxon>Pseudomonadati</taxon>
        <taxon>Pseudomonadota</taxon>
        <taxon>Betaproteobacteria</taxon>
        <taxon>Burkholderiales</taxon>
        <taxon>Comamonadaceae</taxon>
        <taxon>Caenimonas</taxon>
    </lineage>
</organism>
<keyword evidence="1" id="KW-0812">Transmembrane</keyword>
<name>A0A562ZTT0_9BURK</name>
<evidence type="ECO:0000256" key="1">
    <source>
        <dbReference type="SAM" id="Phobius"/>
    </source>
</evidence>
<dbReference type="AlphaFoldDB" id="A0A562ZTT0"/>
<feature type="transmembrane region" description="Helical" evidence="1">
    <location>
        <begin position="44"/>
        <end position="66"/>
    </location>
</feature>
<evidence type="ECO:0000313" key="3">
    <source>
        <dbReference type="Proteomes" id="UP000318199"/>
    </source>
</evidence>
<accession>A0A562ZTT0</accession>
<feature type="transmembrane region" description="Helical" evidence="1">
    <location>
        <begin position="72"/>
        <end position="90"/>
    </location>
</feature>
<comment type="caution">
    <text evidence="2">The sequence shown here is derived from an EMBL/GenBank/DDBJ whole genome shotgun (WGS) entry which is preliminary data.</text>
</comment>
<dbReference type="Proteomes" id="UP000318199">
    <property type="component" value="Unassembled WGS sequence"/>
</dbReference>
<feature type="transmembrane region" description="Helical" evidence="1">
    <location>
        <begin position="6"/>
        <end position="32"/>
    </location>
</feature>
<feature type="transmembrane region" description="Helical" evidence="1">
    <location>
        <begin position="111"/>
        <end position="135"/>
    </location>
</feature>
<gene>
    <name evidence="2" type="ORF">FN976_09000</name>
</gene>
<evidence type="ECO:0000313" key="2">
    <source>
        <dbReference type="EMBL" id="TWO71738.1"/>
    </source>
</evidence>
<keyword evidence="1" id="KW-1133">Transmembrane helix</keyword>
<keyword evidence="1" id="KW-0472">Membrane</keyword>
<keyword evidence="3" id="KW-1185">Reference proteome</keyword>
<proteinExistence type="predicted"/>
<protein>
    <recommendedName>
        <fullName evidence="4">DUF4149 domain-containing protein</fullName>
    </recommendedName>
</protein>
<reference evidence="2 3" key="1">
    <citation type="submission" date="2019-07" db="EMBL/GenBank/DDBJ databases">
        <title>Caenimonas sedimenti sp. nov., isolated from activated sludge.</title>
        <authorList>
            <person name="Xu J."/>
        </authorList>
    </citation>
    <scope>NUCLEOTIDE SEQUENCE [LARGE SCALE GENOMIC DNA]</scope>
    <source>
        <strain evidence="2 3">HX-9-20</strain>
    </source>
</reference>
<dbReference type="EMBL" id="VOBQ01000006">
    <property type="protein sequence ID" value="TWO71738.1"/>
    <property type="molecule type" value="Genomic_DNA"/>
</dbReference>